<evidence type="ECO:0000256" key="6">
    <source>
        <dbReference type="ARBA" id="ARBA00022741"/>
    </source>
</evidence>
<sequence>MYIVLEGMDLAGKSTLTKQLTERLKADNYDVLQVEEPAKSPDSLLTIRNLIIDNGICEEAKLYLAIAQRIELGDKVVVPALNQGKTVISDRCFISTAVYQGNGRIGLYSVIERNVKALKIFNTQMYPDKLIFVKIDHDTFLQRAGSRSILDDQETRLLNREYFERFVHRYENALSAACSLIKIKPYFYDGDFEALVDYIKN</sequence>
<dbReference type="Proteomes" id="UP000662782">
    <property type="component" value="Segment"/>
</dbReference>
<reference evidence="11 12" key="1">
    <citation type="submission" date="2020-07" db="EMBL/GenBank/DDBJ databases">
        <title>Complete genome sequence of Klebsiella pneumoniae phage Miami.</title>
        <authorList>
            <person name="Mora D.A."/>
            <person name="Lessor L."/>
            <person name="Gill J."/>
            <person name="Liu M."/>
        </authorList>
    </citation>
    <scope>NUCLEOTIDE SEQUENCE [LARGE SCALE GENOMIC DNA]</scope>
</reference>
<dbReference type="GO" id="GO:0006235">
    <property type="term" value="P:dTTP biosynthetic process"/>
    <property type="evidence" value="ECO:0007669"/>
    <property type="project" value="UniProtKB-UniPathway"/>
</dbReference>
<dbReference type="PROSITE" id="PS01331">
    <property type="entry name" value="THYMIDYLATE_KINASE"/>
    <property type="match status" value="1"/>
</dbReference>
<dbReference type="EC" id="2.7.4.9" evidence="3"/>
<dbReference type="Gene3D" id="3.40.50.300">
    <property type="entry name" value="P-loop containing nucleotide triphosphate hydrolases"/>
    <property type="match status" value="1"/>
</dbReference>
<evidence type="ECO:0000256" key="8">
    <source>
        <dbReference type="ARBA" id="ARBA00022840"/>
    </source>
</evidence>
<comment type="catalytic activity">
    <reaction evidence="9">
        <text>dTMP + ATP = dTDP + ADP</text>
        <dbReference type="Rhea" id="RHEA:13517"/>
        <dbReference type="ChEBI" id="CHEBI:30616"/>
        <dbReference type="ChEBI" id="CHEBI:58369"/>
        <dbReference type="ChEBI" id="CHEBI:63528"/>
        <dbReference type="ChEBI" id="CHEBI:456216"/>
        <dbReference type="EC" id="2.7.4.9"/>
    </reaction>
</comment>
<evidence type="ECO:0000313" key="12">
    <source>
        <dbReference type="Proteomes" id="UP000662782"/>
    </source>
</evidence>
<dbReference type="GO" id="GO:0006227">
    <property type="term" value="P:dUDP biosynthetic process"/>
    <property type="evidence" value="ECO:0007669"/>
    <property type="project" value="TreeGrafter"/>
</dbReference>
<keyword evidence="4" id="KW-0808">Transferase</keyword>
<evidence type="ECO:0000256" key="1">
    <source>
        <dbReference type="ARBA" id="ARBA00004992"/>
    </source>
</evidence>
<dbReference type="GO" id="GO:0006233">
    <property type="term" value="P:dTDP biosynthetic process"/>
    <property type="evidence" value="ECO:0007669"/>
    <property type="project" value="InterPro"/>
</dbReference>
<name>A0A873WD36_9CAUD</name>
<dbReference type="Pfam" id="PF02223">
    <property type="entry name" value="Thymidylate_kin"/>
    <property type="match status" value="1"/>
</dbReference>
<dbReference type="InterPro" id="IPR018094">
    <property type="entry name" value="Thymidylate_kinase"/>
</dbReference>
<keyword evidence="6" id="KW-0547">Nucleotide-binding</keyword>
<dbReference type="InterPro" id="IPR027417">
    <property type="entry name" value="P-loop_NTPase"/>
</dbReference>
<dbReference type="UniPathway" id="UPA00575"/>
<proteinExistence type="inferred from homology"/>
<dbReference type="CDD" id="cd01672">
    <property type="entry name" value="TMPK"/>
    <property type="match status" value="1"/>
</dbReference>
<evidence type="ECO:0000256" key="7">
    <source>
        <dbReference type="ARBA" id="ARBA00022777"/>
    </source>
</evidence>
<dbReference type="NCBIfam" id="TIGR00041">
    <property type="entry name" value="DTMP_kinase"/>
    <property type="match status" value="1"/>
</dbReference>
<keyword evidence="8" id="KW-0067">ATP-binding</keyword>
<evidence type="ECO:0000256" key="2">
    <source>
        <dbReference type="ARBA" id="ARBA00009776"/>
    </source>
</evidence>
<dbReference type="GO" id="GO:0005524">
    <property type="term" value="F:ATP binding"/>
    <property type="evidence" value="ECO:0007669"/>
    <property type="project" value="UniProtKB-KW"/>
</dbReference>
<dbReference type="PANTHER" id="PTHR10344:SF4">
    <property type="entry name" value="UMP-CMP KINASE 2, MITOCHONDRIAL"/>
    <property type="match status" value="1"/>
</dbReference>
<evidence type="ECO:0000256" key="9">
    <source>
        <dbReference type="ARBA" id="ARBA00048743"/>
    </source>
</evidence>
<keyword evidence="5" id="KW-0545">Nucleotide biosynthesis</keyword>
<evidence type="ECO:0000256" key="3">
    <source>
        <dbReference type="ARBA" id="ARBA00012980"/>
    </source>
</evidence>
<dbReference type="EMBL" id="MT701590">
    <property type="protein sequence ID" value="QPB09347.1"/>
    <property type="molecule type" value="Genomic_DNA"/>
</dbReference>
<organism evidence="11 12">
    <name type="scientific">Klebsiella phage Miami</name>
    <dbReference type="NCBI Taxonomy" id="2767581"/>
    <lineage>
        <taxon>Viruses</taxon>
        <taxon>Duplodnaviria</taxon>
        <taxon>Heunggongvirae</taxon>
        <taxon>Uroviricota</taxon>
        <taxon>Caudoviricetes</taxon>
        <taxon>Chimalliviridae</taxon>
        <taxon>Miamivirus</taxon>
        <taxon>Miamivirus miami</taxon>
    </lineage>
</organism>
<evidence type="ECO:0000256" key="5">
    <source>
        <dbReference type="ARBA" id="ARBA00022727"/>
    </source>
</evidence>
<dbReference type="SUPFAM" id="SSF52540">
    <property type="entry name" value="P-loop containing nucleoside triphosphate hydrolases"/>
    <property type="match status" value="1"/>
</dbReference>
<feature type="domain" description="Thymidylate kinase-like" evidence="10">
    <location>
        <begin position="5"/>
        <end position="175"/>
    </location>
</feature>
<comment type="similarity">
    <text evidence="2">Belongs to the thymidylate kinase family.</text>
</comment>
<dbReference type="InterPro" id="IPR018095">
    <property type="entry name" value="Thymidylate_kin_CS"/>
</dbReference>
<accession>A0A873WD36</accession>
<evidence type="ECO:0000313" key="11">
    <source>
        <dbReference type="EMBL" id="QPB09347.1"/>
    </source>
</evidence>
<dbReference type="GO" id="GO:0004798">
    <property type="term" value="F:dTMP kinase activity"/>
    <property type="evidence" value="ECO:0007669"/>
    <property type="project" value="UniProtKB-EC"/>
</dbReference>
<protein>
    <recommendedName>
        <fullName evidence="3">dTMP kinase</fullName>
        <ecNumber evidence="3">2.7.4.9</ecNumber>
    </recommendedName>
</protein>
<keyword evidence="7 11" id="KW-0418">Kinase</keyword>
<evidence type="ECO:0000259" key="10">
    <source>
        <dbReference type="Pfam" id="PF02223"/>
    </source>
</evidence>
<keyword evidence="12" id="KW-1185">Reference proteome</keyword>
<dbReference type="PANTHER" id="PTHR10344">
    <property type="entry name" value="THYMIDYLATE KINASE"/>
    <property type="match status" value="1"/>
</dbReference>
<evidence type="ECO:0000256" key="4">
    <source>
        <dbReference type="ARBA" id="ARBA00022679"/>
    </source>
</evidence>
<dbReference type="HAMAP" id="MF_00165">
    <property type="entry name" value="Thymidylate_kinase"/>
    <property type="match status" value="1"/>
</dbReference>
<dbReference type="InterPro" id="IPR039430">
    <property type="entry name" value="Thymidylate_kin-like_dom"/>
</dbReference>
<gene>
    <name evidence="11" type="ORF">CPT_Miami_252</name>
</gene>
<comment type="pathway">
    <text evidence="1">Pyrimidine metabolism; dTTP biosynthesis.</text>
</comment>